<feature type="transmembrane region" description="Helical" evidence="13">
    <location>
        <begin position="95"/>
        <end position="117"/>
    </location>
</feature>
<evidence type="ECO:0000256" key="4">
    <source>
        <dbReference type="ARBA" id="ARBA00020268"/>
    </source>
</evidence>
<evidence type="ECO:0000256" key="3">
    <source>
        <dbReference type="ARBA" id="ARBA00010199"/>
    </source>
</evidence>
<feature type="transmembrane region" description="Helical" evidence="13">
    <location>
        <begin position="360"/>
        <end position="377"/>
    </location>
</feature>
<feature type="transmembrane region" description="Helical" evidence="13">
    <location>
        <begin position="202"/>
        <end position="220"/>
    </location>
</feature>
<keyword evidence="8 13" id="KW-0812">Transmembrane</keyword>
<evidence type="ECO:0000256" key="1">
    <source>
        <dbReference type="ARBA" id="ARBA00003408"/>
    </source>
</evidence>
<reference evidence="14 15" key="1">
    <citation type="submission" date="2017-04" db="EMBL/GenBank/DDBJ databases">
        <authorList>
            <person name="Afonso C.L."/>
            <person name="Miller P.J."/>
            <person name="Scott M.A."/>
            <person name="Spackman E."/>
            <person name="Goraichik I."/>
            <person name="Dimitrov K.M."/>
            <person name="Suarez D.L."/>
            <person name="Swayne D.E."/>
        </authorList>
    </citation>
    <scope>NUCLEOTIDE SEQUENCE [LARGE SCALE GENOMIC DNA]</scope>
    <source>
        <strain evidence="14 15">DSM 5090</strain>
    </source>
</reference>
<evidence type="ECO:0000256" key="2">
    <source>
        <dbReference type="ARBA" id="ARBA00004651"/>
    </source>
</evidence>
<feature type="transmembrane region" description="Helical" evidence="13">
    <location>
        <begin position="389"/>
        <end position="409"/>
    </location>
</feature>
<evidence type="ECO:0000256" key="12">
    <source>
        <dbReference type="ARBA" id="ARBA00031636"/>
    </source>
</evidence>
<evidence type="ECO:0000256" key="13">
    <source>
        <dbReference type="SAM" id="Phobius"/>
    </source>
</evidence>
<comment type="subcellular location">
    <subcellularLocation>
        <location evidence="2">Cell membrane</location>
        <topology evidence="2">Multi-pass membrane protein</topology>
    </subcellularLocation>
</comment>
<dbReference type="GO" id="GO:0006811">
    <property type="term" value="P:monoatomic ion transport"/>
    <property type="evidence" value="ECO:0007669"/>
    <property type="project" value="UniProtKB-KW"/>
</dbReference>
<dbReference type="GO" id="GO:0005886">
    <property type="term" value="C:plasma membrane"/>
    <property type="evidence" value="ECO:0007669"/>
    <property type="project" value="UniProtKB-SubCell"/>
</dbReference>
<evidence type="ECO:0000256" key="10">
    <source>
        <dbReference type="ARBA" id="ARBA00023065"/>
    </source>
</evidence>
<evidence type="ECO:0000256" key="7">
    <source>
        <dbReference type="ARBA" id="ARBA00022475"/>
    </source>
</evidence>
<feature type="transmembrane region" description="Helical" evidence="13">
    <location>
        <begin position="320"/>
        <end position="340"/>
    </location>
</feature>
<keyword evidence="6" id="KW-0050">Antiport</keyword>
<gene>
    <name evidence="14" type="ORF">SAMN04488500_104122</name>
</gene>
<dbReference type="STRING" id="112901.SAMN04488500_104122"/>
<evidence type="ECO:0000256" key="6">
    <source>
        <dbReference type="ARBA" id="ARBA00022449"/>
    </source>
</evidence>
<protein>
    <recommendedName>
        <fullName evidence="4">Probable multidrug resistance protein NorM</fullName>
    </recommendedName>
    <alternativeName>
        <fullName evidence="12">Multidrug-efflux transporter</fullName>
    </alternativeName>
</protein>
<keyword evidence="10" id="KW-0406">Ion transport</keyword>
<dbReference type="Pfam" id="PF01554">
    <property type="entry name" value="MatE"/>
    <property type="match status" value="2"/>
</dbReference>
<evidence type="ECO:0000313" key="15">
    <source>
        <dbReference type="Proteomes" id="UP000192738"/>
    </source>
</evidence>
<keyword evidence="5" id="KW-0813">Transport</keyword>
<proteinExistence type="inferred from homology"/>
<comment type="function">
    <text evidence="1">Multidrug efflux pump.</text>
</comment>
<dbReference type="PANTHER" id="PTHR43298">
    <property type="entry name" value="MULTIDRUG RESISTANCE PROTEIN NORM-RELATED"/>
    <property type="match status" value="1"/>
</dbReference>
<dbReference type="InterPro" id="IPR050222">
    <property type="entry name" value="MATE_MdtK"/>
</dbReference>
<dbReference type="PANTHER" id="PTHR43298:SF2">
    <property type="entry name" value="FMN_FAD EXPORTER YEEO-RELATED"/>
    <property type="match status" value="1"/>
</dbReference>
<name>A0A1W1ZQ91_9FIRM</name>
<dbReference type="AlphaFoldDB" id="A0A1W1ZQ91"/>
<feature type="transmembrane region" description="Helical" evidence="13">
    <location>
        <begin position="162"/>
        <end position="182"/>
    </location>
</feature>
<keyword evidence="11 13" id="KW-0472">Membrane</keyword>
<evidence type="ECO:0000256" key="5">
    <source>
        <dbReference type="ARBA" id="ARBA00022448"/>
    </source>
</evidence>
<evidence type="ECO:0000256" key="8">
    <source>
        <dbReference type="ARBA" id="ARBA00022692"/>
    </source>
</evidence>
<dbReference type="PIRSF" id="PIRSF006603">
    <property type="entry name" value="DinF"/>
    <property type="match status" value="1"/>
</dbReference>
<dbReference type="CDD" id="cd13131">
    <property type="entry name" value="MATE_NorM_like"/>
    <property type="match status" value="1"/>
</dbReference>
<accession>A0A1W1ZQ91</accession>
<feature type="transmembrane region" description="Helical" evidence="13">
    <location>
        <begin position="241"/>
        <end position="266"/>
    </location>
</feature>
<comment type="similarity">
    <text evidence="3">Belongs to the multi antimicrobial extrusion (MATE) (TC 2.A.66.1) family.</text>
</comment>
<dbReference type="NCBIfam" id="TIGR00797">
    <property type="entry name" value="matE"/>
    <property type="match status" value="1"/>
</dbReference>
<feature type="transmembrane region" description="Helical" evidence="13">
    <location>
        <begin position="286"/>
        <end position="308"/>
    </location>
</feature>
<feature type="transmembrane region" description="Helical" evidence="13">
    <location>
        <begin position="54"/>
        <end position="75"/>
    </location>
</feature>
<sequence length="448" mass="48504">MRKTGSLQEKARQFFIIFSPIFVTQISLMATGFFDTVMSGQVSHYDLAGVAIGANLWMPIFTGIGGVLAGMTPILAQLNGAGRKKDMPFLVIQSIYISMALALIVIGGGSVVLAPILNLMTLEPAVHDIAYQFLIALAIGILPLFVSGVLRNFIDALGYTRITMLITLCAVPINIALNYLLILGNLGFPRLGGVGAGYASAITYWCLALISIGVIHYLKPFKDYKVFGCFASISLRTWRELLIVGLPIGLSIFCEVSIFGVVALLMAEYGTAVIAAHQAAINFAGLVYMVPLSIGMTLTIVIGFEVGARRYSDARQYSKLGIALAIVIAVFFAIGLSVFNSQIAGLYTQEADVLELIQNFLVYAVFFQLSDAIAAPIQGALRGYKDVKVTFLMAVLSYWVIGMPIGYFLAKFTELQAYGYWVGFIAGLAVGAGVLLTRLIRLQQRHKR</sequence>
<feature type="transmembrane region" description="Helical" evidence="13">
    <location>
        <begin position="129"/>
        <end position="150"/>
    </location>
</feature>
<keyword evidence="7" id="KW-1003">Cell membrane</keyword>
<dbReference type="InterPro" id="IPR002528">
    <property type="entry name" value="MATE_fam"/>
</dbReference>
<feature type="transmembrane region" description="Helical" evidence="13">
    <location>
        <begin position="12"/>
        <end position="34"/>
    </location>
</feature>
<dbReference type="GO" id="GO:0015297">
    <property type="term" value="F:antiporter activity"/>
    <property type="evidence" value="ECO:0007669"/>
    <property type="project" value="UniProtKB-KW"/>
</dbReference>
<feature type="transmembrane region" description="Helical" evidence="13">
    <location>
        <begin position="421"/>
        <end position="440"/>
    </location>
</feature>
<dbReference type="EMBL" id="FWXI01000004">
    <property type="protein sequence ID" value="SMC50710.1"/>
    <property type="molecule type" value="Genomic_DNA"/>
</dbReference>
<dbReference type="Proteomes" id="UP000192738">
    <property type="component" value="Unassembled WGS sequence"/>
</dbReference>
<keyword evidence="9 13" id="KW-1133">Transmembrane helix</keyword>
<dbReference type="GO" id="GO:0042910">
    <property type="term" value="F:xenobiotic transmembrane transporter activity"/>
    <property type="evidence" value="ECO:0007669"/>
    <property type="project" value="InterPro"/>
</dbReference>
<evidence type="ECO:0000313" key="14">
    <source>
        <dbReference type="EMBL" id="SMC50710.1"/>
    </source>
</evidence>
<dbReference type="OrthoDB" id="9780160at2"/>
<evidence type="ECO:0000256" key="9">
    <source>
        <dbReference type="ARBA" id="ARBA00022989"/>
    </source>
</evidence>
<organism evidence="14 15">
    <name type="scientific">Sporomusa malonica</name>
    <dbReference type="NCBI Taxonomy" id="112901"/>
    <lineage>
        <taxon>Bacteria</taxon>
        <taxon>Bacillati</taxon>
        <taxon>Bacillota</taxon>
        <taxon>Negativicutes</taxon>
        <taxon>Selenomonadales</taxon>
        <taxon>Sporomusaceae</taxon>
        <taxon>Sporomusa</taxon>
    </lineage>
</organism>
<dbReference type="RefSeq" id="WP_084574782.1">
    <property type="nucleotide sequence ID" value="NZ_CP155572.1"/>
</dbReference>
<evidence type="ECO:0000256" key="11">
    <source>
        <dbReference type="ARBA" id="ARBA00023136"/>
    </source>
</evidence>
<dbReference type="InterPro" id="IPR048279">
    <property type="entry name" value="MdtK-like"/>
</dbReference>
<keyword evidence="15" id="KW-1185">Reference proteome</keyword>